<dbReference type="SUPFAM" id="SSF50249">
    <property type="entry name" value="Nucleic acid-binding proteins"/>
    <property type="match status" value="1"/>
</dbReference>
<evidence type="ECO:0000256" key="5">
    <source>
        <dbReference type="ARBA" id="ARBA00022801"/>
    </source>
</evidence>
<evidence type="ECO:0000256" key="8">
    <source>
        <dbReference type="ARBA" id="ARBA00023125"/>
    </source>
</evidence>
<protein>
    <recommendedName>
        <fullName evidence="2">DNA helicase</fullName>
        <ecNumber evidence="2">3.6.4.12</ecNumber>
    </recommendedName>
</protein>
<evidence type="ECO:0000256" key="1">
    <source>
        <dbReference type="ARBA" id="ARBA00008010"/>
    </source>
</evidence>
<feature type="domain" description="MCM OB" evidence="9">
    <location>
        <begin position="104"/>
        <end position="218"/>
    </location>
</feature>
<dbReference type="PANTHER" id="PTHR11630">
    <property type="entry name" value="DNA REPLICATION LICENSING FACTOR MCM FAMILY MEMBER"/>
    <property type="match status" value="1"/>
</dbReference>
<dbReference type="GeneID" id="73289695"/>
<comment type="similarity">
    <text evidence="1">Belongs to the MCM family.</text>
</comment>
<sequence length="248" mass="27412">MVSDRELVDKWRTHVFRPAADEVRALLERFPDRRSLTVPFDRCGTDYRFSAPLLEQPDRTLEAGRAALGEFAEELGAREGRIHPDDRVYLRVTGAPTSVRHSLSDLGTEHLNRLVTVEGTVADVDAPGPRVAVAGFRCDHCEELVSVRQPGRFLRRPGRCRHCNANGPFTLEPDRATCVDAQTIAISDDDRTLAVELEHDLVDAFSIGEEIELVAIPRARLDGETTTGTLELEAVSADPENENPVPAP</sequence>
<dbReference type="FunFam" id="2.20.28.10:FF:000003">
    <property type="entry name" value="DNA helicase"/>
    <property type="match status" value="1"/>
</dbReference>
<dbReference type="Gene3D" id="2.40.50.140">
    <property type="entry name" value="Nucleic acid-binding proteins"/>
    <property type="match status" value="1"/>
</dbReference>
<evidence type="ECO:0000256" key="2">
    <source>
        <dbReference type="ARBA" id="ARBA00012551"/>
    </source>
</evidence>
<dbReference type="InterPro" id="IPR031327">
    <property type="entry name" value="MCM"/>
</dbReference>
<name>A0A9E7NBL9_9EURY</name>
<dbReference type="GO" id="GO:0017116">
    <property type="term" value="F:single-stranded DNA helicase activity"/>
    <property type="evidence" value="ECO:0007669"/>
    <property type="project" value="TreeGrafter"/>
</dbReference>
<dbReference type="KEGG" id="sawl:NGM29_06575"/>
<keyword evidence="7" id="KW-0067">ATP-binding</keyword>
<dbReference type="AlphaFoldDB" id="A0A9E7NBL9"/>
<dbReference type="EMBL" id="CP100355">
    <property type="protein sequence ID" value="UTF54915.1"/>
    <property type="molecule type" value="Genomic_DNA"/>
</dbReference>
<evidence type="ECO:0000256" key="7">
    <source>
        <dbReference type="ARBA" id="ARBA00022840"/>
    </source>
</evidence>
<keyword evidence="8" id="KW-0238">DNA-binding</keyword>
<dbReference type="PANTHER" id="PTHR11630:SF66">
    <property type="entry name" value="DNA REPLICATION LICENSING FACTOR MCM4"/>
    <property type="match status" value="1"/>
</dbReference>
<evidence type="ECO:0000256" key="6">
    <source>
        <dbReference type="ARBA" id="ARBA00022806"/>
    </source>
</evidence>
<reference evidence="10" key="1">
    <citation type="submission" date="2022-06" db="EMBL/GenBank/DDBJ databases">
        <title>Diverse halophilic archaea isolated from saline environments.</title>
        <authorList>
            <person name="Cui H.-L."/>
        </authorList>
    </citation>
    <scope>NUCLEOTIDE SEQUENCE</scope>
    <source>
        <strain evidence="10">WLHS1</strain>
    </source>
</reference>
<dbReference type="InterPro" id="IPR033762">
    <property type="entry name" value="MCM_OB"/>
</dbReference>
<evidence type="ECO:0000259" key="9">
    <source>
        <dbReference type="Pfam" id="PF17207"/>
    </source>
</evidence>
<dbReference type="EC" id="3.6.4.12" evidence="2"/>
<dbReference type="GO" id="GO:0003697">
    <property type="term" value="F:single-stranded DNA binding"/>
    <property type="evidence" value="ECO:0007669"/>
    <property type="project" value="TreeGrafter"/>
</dbReference>
<evidence type="ECO:0000256" key="3">
    <source>
        <dbReference type="ARBA" id="ARBA00022705"/>
    </source>
</evidence>
<dbReference type="GO" id="GO:0042555">
    <property type="term" value="C:MCM complex"/>
    <property type="evidence" value="ECO:0007669"/>
    <property type="project" value="TreeGrafter"/>
</dbReference>
<proteinExistence type="inferred from homology"/>
<dbReference type="GO" id="GO:0016787">
    <property type="term" value="F:hydrolase activity"/>
    <property type="evidence" value="ECO:0007669"/>
    <property type="project" value="UniProtKB-KW"/>
</dbReference>
<dbReference type="GO" id="GO:0006260">
    <property type="term" value="P:DNA replication"/>
    <property type="evidence" value="ECO:0007669"/>
    <property type="project" value="UniProtKB-KW"/>
</dbReference>
<organism evidence="10 11">
    <name type="scientific">Natronosalvus rutilus</name>
    <dbReference type="NCBI Taxonomy" id="2953753"/>
    <lineage>
        <taxon>Archaea</taxon>
        <taxon>Methanobacteriati</taxon>
        <taxon>Methanobacteriota</taxon>
        <taxon>Stenosarchaea group</taxon>
        <taxon>Halobacteria</taxon>
        <taxon>Halobacteriales</taxon>
        <taxon>Natrialbaceae</taxon>
        <taxon>Natronosalvus</taxon>
    </lineage>
</organism>
<keyword evidence="6" id="KW-0347">Helicase</keyword>
<keyword evidence="11" id="KW-1185">Reference proteome</keyword>
<keyword evidence="5" id="KW-0378">Hydrolase</keyword>
<evidence type="ECO:0000313" key="11">
    <source>
        <dbReference type="Proteomes" id="UP001056855"/>
    </source>
</evidence>
<accession>A0A9E7NBL9</accession>
<keyword evidence="4" id="KW-0547">Nucleotide-binding</keyword>
<keyword evidence="3" id="KW-0235">DNA replication</keyword>
<evidence type="ECO:0000313" key="10">
    <source>
        <dbReference type="EMBL" id="UTF54915.1"/>
    </source>
</evidence>
<gene>
    <name evidence="10" type="ORF">NGM29_06575</name>
</gene>
<dbReference type="Pfam" id="PF17207">
    <property type="entry name" value="MCM_OB"/>
    <property type="match status" value="1"/>
</dbReference>
<evidence type="ECO:0000256" key="4">
    <source>
        <dbReference type="ARBA" id="ARBA00022741"/>
    </source>
</evidence>
<dbReference type="Gene3D" id="2.20.28.10">
    <property type="match status" value="1"/>
</dbReference>
<dbReference type="InterPro" id="IPR012340">
    <property type="entry name" value="NA-bd_OB-fold"/>
</dbReference>
<dbReference type="RefSeq" id="WP_254159642.1">
    <property type="nucleotide sequence ID" value="NZ_CP100355.1"/>
</dbReference>
<dbReference type="Proteomes" id="UP001056855">
    <property type="component" value="Chromosome"/>
</dbReference>
<dbReference type="Gene3D" id="3.30.1640.10">
    <property type="entry name" value="mini-chromosome maintenance (MCM) complex, chain A, domain 1"/>
    <property type="match status" value="1"/>
</dbReference>
<dbReference type="GO" id="GO:0005524">
    <property type="term" value="F:ATP binding"/>
    <property type="evidence" value="ECO:0007669"/>
    <property type="project" value="UniProtKB-KW"/>
</dbReference>